<gene>
    <name evidence="1" type="ORF">C7H73_10635</name>
</gene>
<accession>A0A2P1NLY2</accession>
<keyword evidence="2" id="KW-1185">Reference proteome</keyword>
<reference evidence="2" key="1">
    <citation type="submission" date="2018-03" db="EMBL/GenBank/DDBJ databases">
        <title>Genome sequencing of Melaminivora sp. strain SC2-7.</title>
        <authorList>
            <person name="Kim S.-J."/>
            <person name="Heo J."/>
            <person name="Ahn J.-H."/>
            <person name="Kwon S.-W."/>
        </authorList>
    </citation>
    <scope>NUCLEOTIDE SEQUENCE [LARGE SCALE GENOMIC DNA]</scope>
    <source>
        <strain evidence="2">SC2-7</strain>
    </source>
</reference>
<protein>
    <submittedName>
        <fullName evidence="1">Uncharacterized protein</fullName>
    </submittedName>
</protein>
<proteinExistence type="predicted"/>
<dbReference type="AlphaFoldDB" id="A0A2P1NLY2"/>
<dbReference type="EMBL" id="CP027792">
    <property type="protein sequence ID" value="AVP58074.1"/>
    <property type="molecule type" value="Genomic_DNA"/>
</dbReference>
<name>A0A2P1NLY2_9BURK</name>
<dbReference type="KEGG" id="melm:C7H73_10635"/>
<dbReference type="Proteomes" id="UP000241829">
    <property type="component" value="Chromosome"/>
</dbReference>
<evidence type="ECO:0000313" key="1">
    <source>
        <dbReference type="EMBL" id="AVP58074.1"/>
    </source>
</evidence>
<sequence length="93" mass="10605">MKRYRIVLHIDGACDGCVRIVGDVCLAKLQAKLISRGLFSRRELPRSQVLDHRLMEIRTATEGLALIKTIEHCQVTCRQAGTRRLSFQERLGQ</sequence>
<organism evidence="1 2">
    <name type="scientific">Pulveribacter suum</name>
    <dbReference type="NCBI Taxonomy" id="2116657"/>
    <lineage>
        <taxon>Bacteria</taxon>
        <taxon>Pseudomonadati</taxon>
        <taxon>Pseudomonadota</taxon>
        <taxon>Betaproteobacteria</taxon>
        <taxon>Burkholderiales</taxon>
        <taxon>Comamonadaceae</taxon>
        <taxon>Pulveribacter</taxon>
    </lineage>
</organism>
<evidence type="ECO:0000313" key="2">
    <source>
        <dbReference type="Proteomes" id="UP000241829"/>
    </source>
</evidence>